<dbReference type="HAMAP" id="MF_01537">
    <property type="entry name" value="Nucleos_phosphorylase_PpnP"/>
    <property type="match status" value="1"/>
</dbReference>
<dbReference type="EMBL" id="FNYH01000001">
    <property type="protein sequence ID" value="SEI39099.1"/>
    <property type="molecule type" value="Genomic_DNA"/>
</dbReference>
<dbReference type="InterPro" id="IPR014710">
    <property type="entry name" value="RmlC-like_jellyroll"/>
</dbReference>
<dbReference type="GO" id="GO:0047975">
    <property type="term" value="F:guanosine phosphorylase activity"/>
    <property type="evidence" value="ECO:0007669"/>
    <property type="project" value="RHEA"/>
</dbReference>
<dbReference type="PANTHER" id="PTHR36540:SF1">
    <property type="entry name" value="PYRIMIDINE_PURINE NUCLEOSIDE PHOSPHORYLASE"/>
    <property type="match status" value="1"/>
</dbReference>
<dbReference type="PANTHER" id="PTHR36540">
    <property type="entry name" value="PYRIMIDINE/PURINE NUCLEOSIDE PHOSPHORYLASE"/>
    <property type="match status" value="1"/>
</dbReference>
<dbReference type="InterPro" id="IPR009664">
    <property type="entry name" value="Ppnp"/>
</dbReference>
<dbReference type="GO" id="GO:0005829">
    <property type="term" value="C:cytosol"/>
    <property type="evidence" value="ECO:0007669"/>
    <property type="project" value="TreeGrafter"/>
</dbReference>
<dbReference type="EC" id="2.4.2.1" evidence="3"/>
<comment type="function">
    <text evidence="3">Catalyzes the phosphorolysis of diverse nucleosides, yielding D-ribose 1-phosphate and the respective free bases. Can use uridine, adenosine, guanosine, cytidine, thymidine, inosine and xanthosine as substrates. Also catalyzes the reverse reactions.</text>
</comment>
<evidence type="ECO:0000313" key="5">
    <source>
        <dbReference type="Proteomes" id="UP000242999"/>
    </source>
</evidence>
<dbReference type="InterPro" id="IPR011051">
    <property type="entry name" value="RmlC_Cupin_sf"/>
</dbReference>
<keyword evidence="2 3" id="KW-0808">Transferase</keyword>
<comment type="catalytic activity">
    <reaction evidence="3">
        <text>inosine + phosphate = alpha-D-ribose 1-phosphate + hypoxanthine</text>
        <dbReference type="Rhea" id="RHEA:27646"/>
        <dbReference type="ChEBI" id="CHEBI:17368"/>
        <dbReference type="ChEBI" id="CHEBI:17596"/>
        <dbReference type="ChEBI" id="CHEBI:43474"/>
        <dbReference type="ChEBI" id="CHEBI:57720"/>
        <dbReference type="EC" id="2.4.2.1"/>
    </reaction>
</comment>
<dbReference type="GO" id="GO:0004731">
    <property type="term" value="F:purine-nucleoside phosphorylase activity"/>
    <property type="evidence" value="ECO:0007669"/>
    <property type="project" value="UniProtKB-UniRule"/>
</dbReference>
<dbReference type="SUPFAM" id="SSF51182">
    <property type="entry name" value="RmlC-like cupins"/>
    <property type="match status" value="1"/>
</dbReference>
<keyword evidence="5" id="KW-1185">Reference proteome</keyword>
<comment type="catalytic activity">
    <reaction evidence="3">
        <text>cytidine + phosphate = cytosine + alpha-D-ribose 1-phosphate</text>
        <dbReference type="Rhea" id="RHEA:52540"/>
        <dbReference type="ChEBI" id="CHEBI:16040"/>
        <dbReference type="ChEBI" id="CHEBI:17562"/>
        <dbReference type="ChEBI" id="CHEBI:43474"/>
        <dbReference type="ChEBI" id="CHEBI:57720"/>
        <dbReference type="EC" id="2.4.2.2"/>
    </reaction>
</comment>
<dbReference type="CDD" id="cd20296">
    <property type="entry name" value="cupin_PpnP-like"/>
    <property type="match status" value="1"/>
</dbReference>
<evidence type="ECO:0000256" key="3">
    <source>
        <dbReference type="HAMAP-Rule" id="MF_01537"/>
    </source>
</evidence>
<dbReference type="Gene3D" id="2.60.120.10">
    <property type="entry name" value="Jelly Rolls"/>
    <property type="match status" value="1"/>
</dbReference>
<proteinExistence type="inferred from homology"/>
<evidence type="ECO:0000313" key="4">
    <source>
        <dbReference type="EMBL" id="SEI39099.1"/>
    </source>
</evidence>
<comment type="catalytic activity">
    <reaction evidence="3">
        <text>adenosine + phosphate = alpha-D-ribose 1-phosphate + adenine</text>
        <dbReference type="Rhea" id="RHEA:27642"/>
        <dbReference type="ChEBI" id="CHEBI:16335"/>
        <dbReference type="ChEBI" id="CHEBI:16708"/>
        <dbReference type="ChEBI" id="CHEBI:43474"/>
        <dbReference type="ChEBI" id="CHEBI:57720"/>
        <dbReference type="EC" id="2.4.2.1"/>
    </reaction>
</comment>
<reference evidence="5" key="1">
    <citation type="submission" date="2016-10" db="EMBL/GenBank/DDBJ databases">
        <authorList>
            <person name="Varghese N."/>
            <person name="Submissions S."/>
        </authorList>
    </citation>
    <scope>NUCLEOTIDE SEQUENCE [LARGE SCALE GENOMIC DNA]</scope>
    <source>
        <strain evidence="5">DSM 7165</strain>
    </source>
</reference>
<comment type="similarity">
    <text evidence="3">Belongs to the nucleoside phosphorylase PpnP family.</text>
</comment>
<dbReference type="EC" id="2.4.2.2" evidence="3"/>
<evidence type="ECO:0000256" key="1">
    <source>
        <dbReference type="ARBA" id="ARBA00022676"/>
    </source>
</evidence>
<keyword evidence="1 3" id="KW-0328">Glycosyltransferase</keyword>
<dbReference type="OrthoDB" id="9793848at2"/>
<organism evidence="4 5">
    <name type="scientific">Allopseudospirillum japonicum</name>
    <dbReference type="NCBI Taxonomy" id="64971"/>
    <lineage>
        <taxon>Bacteria</taxon>
        <taxon>Pseudomonadati</taxon>
        <taxon>Pseudomonadota</taxon>
        <taxon>Gammaproteobacteria</taxon>
        <taxon>Oceanospirillales</taxon>
        <taxon>Oceanospirillaceae</taxon>
        <taxon>Allopseudospirillum</taxon>
    </lineage>
</organism>
<comment type="catalytic activity">
    <reaction evidence="3">
        <text>xanthosine + phosphate = alpha-D-ribose 1-phosphate + xanthine</text>
        <dbReference type="Rhea" id="RHEA:27638"/>
        <dbReference type="ChEBI" id="CHEBI:17712"/>
        <dbReference type="ChEBI" id="CHEBI:18107"/>
        <dbReference type="ChEBI" id="CHEBI:43474"/>
        <dbReference type="ChEBI" id="CHEBI:57720"/>
        <dbReference type="EC" id="2.4.2.1"/>
    </reaction>
</comment>
<evidence type="ECO:0000256" key="2">
    <source>
        <dbReference type="ARBA" id="ARBA00022679"/>
    </source>
</evidence>
<dbReference type="FunFam" id="2.60.120.10:FF:000016">
    <property type="entry name" value="Pyrimidine/purine nucleoside phosphorylase"/>
    <property type="match status" value="1"/>
</dbReference>
<protein>
    <recommendedName>
        <fullName evidence="3">Pyrimidine/purine nucleoside phosphorylase</fullName>
        <ecNumber evidence="3">2.4.2.1</ecNumber>
        <ecNumber evidence="3">2.4.2.2</ecNumber>
    </recommendedName>
    <alternativeName>
        <fullName evidence="3">Adenosine phosphorylase</fullName>
    </alternativeName>
    <alternativeName>
        <fullName evidence="3">Cytidine phosphorylase</fullName>
    </alternativeName>
    <alternativeName>
        <fullName evidence="3">Guanosine phosphorylase</fullName>
    </alternativeName>
    <alternativeName>
        <fullName evidence="3">Inosine phosphorylase</fullName>
    </alternativeName>
    <alternativeName>
        <fullName evidence="3">Thymidine phosphorylase</fullName>
    </alternativeName>
    <alternativeName>
        <fullName evidence="3">Uridine phosphorylase</fullName>
    </alternativeName>
    <alternativeName>
        <fullName evidence="3">Xanthosine phosphorylase</fullName>
    </alternativeName>
</protein>
<comment type="catalytic activity">
    <reaction evidence="3">
        <text>uridine + phosphate = alpha-D-ribose 1-phosphate + uracil</text>
        <dbReference type="Rhea" id="RHEA:24388"/>
        <dbReference type="ChEBI" id="CHEBI:16704"/>
        <dbReference type="ChEBI" id="CHEBI:17568"/>
        <dbReference type="ChEBI" id="CHEBI:43474"/>
        <dbReference type="ChEBI" id="CHEBI:57720"/>
        <dbReference type="EC" id="2.4.2.2"/>
    </reaction>
</comment>
<dbReference type="AlphaFoldDB" id="A0A1H6Q5L4"/>
<dbReference type="RefSeq" id="WP_093308069.1">
    <property type="nucleotide sequence ID" value="NZ_FNYH01000001.1"/>
</dbReference>
<name>A0A1H6Q5L4_9GAMM</name>
<comment type="catalytic activity">
    <reaction evidence="3">
        <text>thymidine + phosphate = 2-deoxy-alpha-D-ribose 1-phosphate + thymine</text>
        <dbReference type="Rhea" id="RHEA:16037"/>
        <dbReference type="ChEBI" id="CHEBI:17748"/>
        <dbReference type="ChEBI" id="CHEBI:17821"/>
        <dbReference type="ChEBI" id="CHEBI:43474"/>
        <dbReference type="ChEBI" id="CHEBI:57259"/>
        <dbReference type="EC" id="2.4.2.2"/>
    </reaction>
</comment>
<gene>
    <name evidence="3" type="primary">ppnP</name>
    <name evidence="4" type="ORF">SAMN05421831_101213</name>
</gene>
<dbReference type="STRING" id="64971.SAMN05421831_101213"/>
<comment type="catalytic activity">
    <reaction evidence="3">
        <text>a purine D-ribonucleoside + phosphate = a purine nucleobase + alpha-D-ribose 1-phosphate</text>
        <dbReference type="Rhea" id="RHEA:19805"/>
        <dbReference type="ChEBI" id="CHEBI:26386"/>
        <dbReference type="ChEBI" id="CHEBI:43474"/>
        <dbReference type="ChEBI" id="CHEBI:57720"/>
        <dbReference type="ChEBI" id="CHEBI:142355"/>
        <dbReference type="EC" id="2.4.2.1"/>
    </reaction>
</comment>
<dbReference type="Proteomes" id="UP000242999">
    <property type="component" value="Unassembled WGS sequence"/>
</dbReference>
<dbReference type="GO" id="GO:0004850">
    <property type="term" value="F:uridine phosphorylase activity"/>
    <property type="evidence" value="ECO:0007669"/>
    <property type="project" value="RHEA"/>
</dbReference>
<dbReference type="GO" id="GO:0009032">
    <property type="term" value="F:thymidine phosphorylase activity"/>
    <property type="evidence" value="ECO:0007669"/>
    <property type="project" value="RHEA"/>
</dbReference>
<dbReference type="Pfam" id="PF06865">
    <property type="entry name" value="Ppnp"/>
    <property type="match status" value="1"/>
</dbReference>
<comment type="catalytic activity">
    <reaction evidence="3">
        <text>guanosine + phosphate = alpha-D-ribose 1-phosphate + guanine</text>
        <dbReference type="Rhea" id="RHEA:13233"/>
        <dbReference type="ChEBI" id="CHEBI:16235"/>
        <dbReference type="ChEBI" id="CHEBI:16750"/>
        <dbReference type="ChEBI" id="CHEBI:43474"/>
        <dbReference type="ChEBI" id="CHEBI:57720"/>
        <dbReference type="EC" id="2.4.2.1"/>
    </reaction>
</comment>
<sequence length="98" mass="10872">MLNVNEYFEGRVKSIAFTNSQGVATVGVMEPGDYEFSTAKAEIMQVVSGALSVRLPEQEDWQTFAAGSRFDVPANSRFQVQISEQSAYLCYYLDEADA</sequence>
<accession>A0A1H6Q5L4</accession>